<evidence type="ECO:0000313" key="2">
    <source>
        <dbReference type="Proteomes" id="UP000182114"/>
    </source>
</evidence>
<reference evidence="2" key="1">
    <citation type="submission" date="2016-10" db="EMBL/GenBank/DDBJ databases">
        <authorList>
            <person name="Varghese N."/>
            <person name="Submissions S."/>
        </authorList>
    </citation>
    <scope>NUCLEOTIDE SEQUENCE [LARGE SCALE GENOMIC DNA]</scope>
    <source>
        <strain evidence="2">DSM 24729</strain>
    </source>
</reference>
<protein>
    <recommendedName>
        <fullName evidence="3">YD repeat-containing protein</fullName>
    </recommendedName>
</protein>
<sequence>MKRTFFIYTFLVWTSLIFCQKNEIDGLKKYRAYTEKNLESNHWVSKFTLTDGLISSRESYFEGEKRSSYEFEYDKYGNKIMEIRTFDINEGFIRDTVRIDLTYVKDSLLTERKQLGMLEKYSDFDVQGKPKILERTDVIFDFHTEKELYEYDKHGNISKITTYSETKKDDKTIEKQIEILSYLYDNRGNEIEIRREYSPRREFPIYMLGGPSLHPIENYRYVYNKNGVWTKKFKTIDGKEKLIRKRRLEK</sequence>
<accession>A0A1G7MH66</accession>
<organism evidence="1 2">
    <name type="scientific">Cellulophaga baltica</name>
    <dbReference type="NCBI Taxonomy" id="76594"/>
    <lineage>
        <taxon>Bacteria</taxon>
        <taxon>Pseudomonadati</taxon>
        <taxon>Bacteroidota</taxon>
        <taxon>Flavobacteriia</taxon>
        <taxon>Flavobacteriales</taxon>
        <taxon>Flavobacteriaceae</taxon>
        <taxon>Cellulophaga</taxon>
    </lineage>
</organism>
<proteinExistence type="predicted"/>
<dbReference type="AlphaFoldDB" id="A0A1G7MH66"/>
<evidence type="ECO:0000313" key="1">
    <source>
        <dbReference type="EMBL" id="SDF61071.1"/>
    </source>
</evidence>
<dbReference type="RefSeq" id="WP_074539670.1">
    <property type="nucleotide sequence ID" value="NZ_FNBD01000059.1"/>
</dbReference>
<keyword evidence="2" id="KW-1185">Reference proteome</keyword>
<dbReference type="EMBL" id="FNBD01000059">
    <property type="protein sequence ID" value="SDF61071.1"/>
    <property type="molecule type" value="Genomic_DNA"/>
</dbReference>
<name>A0A1G7MH66_9FLAO</name>
<dbReference type="Proteomes" id="UP000182114">
    <property type="component" value="Unassembled WGS sequence"/>
</dbReference>
<gene>
    <name evidence="1" type="ORF">SAMN04487992_1591</name>
</gene>
<evidence type="ECO:0008006" key="3">
    <source>
        <dbReference type="Google" id="ProtNLM"/>
    </source>
</evidence>